<reference evidence="1" key="2">
    <citation type="submission" date="2008-12" db="EMBL/GenBank/DDBJ databases">
        <title>Improved gene annotation of the rice (Oryza sativa) genomes.</title>
        <authorList>
            <person name="Wang J."/>
            <person name="Li R."/>
            <person name="Fan W."/>
            <person name="Huang Q."/>
            <person name="Zhang J."/>
            <person name="Zhou Y."/>
            <person name="Hu Y."/>
            <person name="Zi S."/>
            <person name="Li J."/>
            <person name="Ni P."/>
            <person name="Zheng H."/>
            <person name="Zhang Y."/>
            <person name="Zhao M."/>
            <person name="Hao Q."/>
            <person name="McDermott J."/>
            <person name="Samudrala R."/>
            <person name="Kristiansen K."/>
            <person name="Wong G.K.-S."/>
        </authorList>
    </citation>
    <scope>NUCLEOTIDE SEQUENCE</scope>
</reference>
<dbReference type="SUPFAM" id="SSF81383">
    <property type="entry name" value="F-box domain"/>
    <property type="match status" value="1"/>
</dbReference>
<dbReference type="EMBL" id="CM000146">
    <property type="protein sequence ID" value="EEE69374.1"/>
    <property type="molecule type" value="Genomic_DNA"/>
</dbReference>
<dbReference type="Proteomes" id="UP000007752">
    <property type="component" value="Chromosome 9"/>
</dbReference>
<name>B9G2M7_ORYSJ</name>
<accession>B9G2M7</accession>
<protein>
    <recommendedName>
        <fullName evidence="2">F-box domain-containing protein</fullName>
    </recommendedName>
</protein>
<evidence type="ECO:0000313" key="1">
    <source>
        <dbReference type="EMBL" id="EEE69374.1"/>
    </source>
</evidence>
<dbReference type="InterPro" id="IPR036047">
    <property type="entry name" value="F-box-like_dom_sf"/>
</dbReference>
<proteinExistence type="predicted"/>
<sequence length="150" mass="16136">MSSSWLLTSPFTIVTVECKNLVPASVASPVDLKPSWRMIGDGGFEPGRKNVGPAGFNRTDRVEAQEPADAWAGDLHDGVLERVLARLPPDTFFRLHAICCRWSAAAASPHLRPHPVSDSDCIAAVAAGPGAASPRLMLPALLVKRTWCWP</sequence>
<reference evidence="1" key="1">
    <citation type="journal article" date="2005" name="PLoS Biol.">
        <title>The genomes of Oryza sativa: a history of duplications.</title>
        <authorList>
            <person name="Yu J."/>
            <person name="Wang J."/>
            <person name="Lin W."/>
            <person name="Li S."/>
            <person name="Li H."/>
            <person name="Zhou J."/>
            <person name="Ni P."/>
            <person name="Dong W."/>
            <person name="Hu S."/>
            <person name="Zeng C."/>
            <person name="Zhang J."/>
            <person name="Zhang Y."/>
            <person name="Li R."/>
            <person name="Xu Z."/>
            <person name="Li S."/>
            <person name="Li X."/>
            <person name="Zheng H."/>
            <person name="Cong L."/>
            <person name="Lin L."/>
            <person name="Yin J."/>
            <person name="Geng J."/>
            <person name="Li G."/>
            <person name="Shi J."/>
            <person name="Liu J."/>
            <person name="Lv H."/>
            <person name="Li J."/>
            <person name="Wang J."/>
            <person name="Deng Y."/>
            <person name="Ran L."/>
            <person name="Shi X."/>
            <person name="Wang X."/>
            <person name="Wu Q."/>
            <person name="Li C."/>
            <person name="Ren X."/>
            <person name="Wang J."/>
            <person name="Wang X."/>
            <person name="Li D."/>
            <person name="Liu D."/>
            <person name="Zhang X."/>
            <person name="Ji Z."/>
            <person name="Zhao W."/>
            <person name="Sun Y."/>
            <person name="Zhang Z."/>
            <person name="Bao J."/>
            <person name="Han Y."/>
            <person name="Dong L."/>
            <person name="Ji J."/>
            <person name="Chen P."/>
            <person name="Wu S."/>
            <person name="Liu J."/>
            <person name="Xiao Y."/>
            <person name="Bu D."/>
            <person name="Tan J."/>
            <person name="Yang L."/>
            <person name="Ye C."/>
            <person name="Zhang J."/>
            <person name="Xu J."/>
            <person name="Zhou Y."/>
            <person name="Yu Y."/>
            <person name="Zhang B."/>
            <person name="Zhuang S."/>
            <person name="Wei H."/>
            <person name="Liu B."/>
            <person name="Lei M."/>
            <person name="Yu H."/>
            <person name="Li Y."/>
            <person name="Xu H."/>
            <person name="Wei S."/>
            <person name="He X."/>
            <person name="Fang L."/>
            <person name="Zhang Z."/>
            <person name="Zhang Y."/>
            <person name="Huang X."/>
            <person name="Su Z."/>
            <person name="Tong W."/>
            <person name="Li J."/>
            <person name="Tong Z."/>
            <person name="Li S."/>
            <person name="Ye J."/>
            <person name="Wang L."/>
            <person name="Fang L."/>
            <person name="Lei T."/>
            <person name="Chen C."/>
            <person name="Chen H."/>
            <person name="Xu Z."/>
            <person name="Li H."/>
            <person name="Huang H."/>
            <person name="Zhang F."/>
            <person name="Xu H."/>
            <person name="Li N."/>
            <person name="Zhao C."/>
            <person name="Li S."/>
            <person name="Dong L."/>
            <person name="Huang Y."/>
            <person name="Li L."/>
            <person name="Xi Y."/>
            <person name="Qi Q."/>
            <person name="Li W."/>
            <person name="Zhang B."/>
            <person name="Hu W."/>
            <person name="Zhang Y."/>
            <person name="Tian X."/>
            <person name="Jiao Y."/>
            <person name="Liang X."/>
            <person name="Jin J."/>
            <person name="Gao L."/>
            <person name="Zheng W."/>
            <person name="Hao B."/>
            <person name="Liu S."/>
            <person name="Wang W."/>
            <person name="Yuan L."/>
            <person name="Cao M."/>
            <person name="McDermott J."/>
            <person name="Samudrala R."/>
            <person name="Wang J."/>
            <person name="Wong G.K."/>
            <person name="Yang H."/>
        </authorList>
    </citation>
    <scope>NUCLEOTIDE SEQUENCE [LARGE SCALE GENOMIC DNA]</scope>
</reference>
<evidence type="ECO:0008006" key="2">
    <source>
        <dbReference type="Google" id="ProtNLM"/>
    </source>
</evidence>
<organism evidence="1">
    <name type="scientific">Oryza sativa subsp. japonica</name>
    <name type="common">Rice</name>
    <dbReference type="NCBI Taxonomy" id="39947"/>
    <lineage>
        <taxon>Eukaryota</taxon>
        <taxon>Viridiplantae</taxon>
        <taxon>Streptophyta</taxon>
        <taxon>Embryophyta</taxon>
        <taxon>Tracheophyta</taxon>
        <taxon>Spermatophyta</taxon>
        <taxon>Magnoliopsida</taxon>
        <taxon>Liliopsida</taxon>
        <taxon>Poales</taxon>
        <taxon>Poaceae</taxon>
        <taxon>BOP clade</taxon>
        <taxon>Oryzoideae</taxon>
        <taxon>Oryzeae</taxon>
        <taxon>Oryzinae</taxon>
        <taxon>Oryza</taxon>
        <taxon>Oryza sativa</taxon>
    </lineage>
</organism>
<dbReference type="AlphaFoldDB" id="B9G2M7"/>
<dbReference type="Gene3D" id="1.20.1280.50">
    <property type="match status" value="1"/>
</dbReference>
<gene>
    <name evidence="1" type="ORF">OsJ_28721</name>
</gene>